<dbReference type="GO" id="GO:0000139">
    <property type="term" value="C:Golgi membrane"/>
    <property type="evidence" value="ECO:0007669"/>
    <property type="project" value="UniProtKB-SubCell"/>
</dbReference>
<dbReference type="PANTHER" id="PTHR11043:SF0">
    <property type="entry name" value="COATOMER SUBUNIT ZETA"/>
    <property type="match status" value="1"/>
</dbReference>
<dbReference type="GO" id="GO:0006891">
    <property type="term" value="P:intra-Golgi vesicle-mediated transport"/>
    <property type="evidence" value="ECO:0007669"/>
    <property type="project" value="TreeGrafter"/>
</dbReference>
<sequence>MLLDSICIPSLYVIKGIIILDIDGNRLLSKYYSNSYVTLKEQKDFEKSLFNKTHKGVVELAATLFVDEPVLDNARGIQMDAGQQLFKAHAVAFDEHVLTFVQASNNEQAT</sequence>
<evidence type="ECO:0000256" key="6">
    <source>
        <dbReference type="ARBA" id="ARBA00023034"/>
    </source>
</evidence>
<evidence type="ECO:0000256" key="7">
    <source>
        <dbReference type="ARBA" id="ARBA00023136"/>
    </source>
</evidence>
<dbReference type="OrthoDB" id="10249988at2759"/>
<dbReference type="GO" id="GO:0030126">
    <property type="term" value="C:COPI vesicle coat"/>
    <property type="evidence" value="ECO:0007669"/>
    <property type="project" value="UniProtKB-UniRule"/>
</dbReference>
<comment type="subunit">
    <text evidence="11">Oligomeric complex that consists of at least the alpha, beta, beta', gamma, delta, epsilon and zeta subunits.</text>
</comment>
<dbReference type="PANTHER" id="PTHR11043">
    <property type="entry name" value="ZETA-COAT PROTEIN"/>
    <property type="match status" value="1"/>
</dbReference>
<keyword evidence="7 11" id="KW-0472">Membrane</keyword>
<dbReference type="InterPro" id="IPR011012">
    <property type="entry name" value="Longin-like_dom_sf"/>
</dbReference>
<evidence type="ECO:0000313" key="12">
    <source>
        <dbReference type="EMBL" id="CAF3168583.1"/>
    </source>
</evidence>
<evidence type="ECO:0000256" key="1">
    <source>
        <dbReference type="ARBA" id="ARBA00004156"/>
    </source>
</evidence>
<evidence type="ECO:0000256" key="9">
    <source>
        <dbReference type="ARBA" id="ARBA00029433"/>
    </source>
</evidence>
<dbReference type="SUPFAM" id="SSF64356">
    <property type="entry name" value="SNARE-like"/>
    <property type="match status" value="1"/>
</dbReference>
<keyword evidence="11" id="KW-0963">Cytoplasm</keyword>
<name>A0A817PKM0_9BILA</name>
<gene>
    <name evidence="12" type="ORF">TIS948_LOCUS10680</name>
</gene>
<comment type="subcellular location">
    <subcellularLocation>
        <location evidence="11">Cytoplasm</location>
    </subcellularLocation>
    <subcellularLocation>
        <location evidence="11">Golgi apparatus membrane</location>
        <topology evidence="11">Peripheral membrane protein</topology>
        <orientation evidence="11">Cytoplasmic side</orientation>
    </subcellularLocation>
    <subcellularLocation>
        <location evidence="11">Cytoplasmic vesicle</location>
        <location evidence="11">COPI-coated vesicle membrane</location>
        <topology evidence="11">Peripheral membrane protein</topology>
        <orientation evidence="11">Cytoplasmic side</orientation>
    </subcellularLocation>
    <subcellularLocation>
        <location evidence="1">Cytoplasmic vesicle membrane</location>
    </subcellularLocation>
    <subcellularLocation>
        <location evidence="9">Endomembrane system</location>
        <topology evidence="9">Peripheral membrane protein</topology>
        <orientation evidence="9">Cytoplasmic side</orientation>
    </subcellularLocation>
    <subcellularLocation>
        <location evidence="2">Golgi apparatus</location>
    </subcellularLocation>
</comment>
<accession>A0A817PKM0</accession>
<comment type="function">
    <text evidence="10">The coatomer is a cytosolic protein complex that binds to dilysine motifs and reversibly associates with Golgi non-clathrin-coated vesicles, which further mediate biosynthetic protein transport from the ER, via the Golgi up to the trans Golgi network. Coatomer complex is required for budding from Golgi membranes, and is essential for the retrograde Golgi-to-ER transport of dilysine-tagged proteins. The zeta subunit may be involved in regulating the coat assembly and, hence, the rate of biosynthetic protein transport due to its association-dissociation properties with the coatomer complex.</text>
</comment>
<keyword evidence="5 11" id="KW-0653">Protein transport</keyword>
<proteinExistence type="inferred from homology"/>
<keyword evidence="6 11" id="KW-0333">Golgi apparatus</keyword>
<comment type="caution">
    <text evidence="12">The sequence shown here is derived from an EMBL/GenBank/DDBJ whole genome shotgun (WGS) entry which is preliminary data.</text>
</comment>
<keyword evidence="8 11" id="KW-0968">Cytoplasmic vesicle</keyword>
<evidence type="ECO:0000256" key="5">
    <source>
        <dbReference type="ARBA" id="ARBA00022927"/>
    </source>
</evidence>
<dbReference type="GO" id="GO:0006890">
    <property type="term" value="P:retrograde vesicle-mediated transport, Golgi to endoplasmic reticulum"/>
    <property type="evidence" value="ECO:0007669"/>
    <property type="project" value="UniProtKB-UniRule"/>
</dbReference>
<dbReference type="Proteomes" id="UP000663825">
    <property type="component" value="Unassembled WGS sequence"/>
</dbReference>
<evidence type="ECO:0000256" key="11">
    <source>
        <dbReference type="RuleBase" id="RU366053"/>
    </source>
</evidence>
<evidence type="ECO:0000256" key="8">
    <source>
        <dbReference type="ARBA" id="ARBA00023329"/>
    </source>
</evidence>
<keyword evidence="4 11" id="KW-0813">Transport</keyword>
<dbReference type="InterPro" id="IPR039652">
    <property type="entry name" value="Coatomer_zeta"/>
</dbReference>
<comment type="similarity">
    <text evidence="3 11">Belongs to the adaptor complexes small subunit family.</text>
</comment>
<evidence type="ECO:0000313" key="13">
    <source>
        <dbReference type="Proteomes" id="UP000663825"/>
    </source>
</evidence>
<keyword evidence="11" id="KW-0931">ER-Golgi transport</keyword>
<reference evidence="12" key="1">
    <citation type="submission" date="2021-02" db="EMBL/GenBank/DDBJ databases">
        <authorList>
            <person name="Nowell W R."/>
        </authorList>
    </citation>
    <scope>NUCLEOTIDE SEQUENCE</scope>
</reference>
<protein>
    <recommendedName>
        <fullName evidence="11">Coatomer subunit zeta</fullName>
    </recommendedName>
</protein>
<evidence type="ECO:0000256" key="10">
    <source>
        <dbReference type="ARBA" id="ARBA00045555"/>
    </source>
</evidence>
<evidence type="ECO:0000256" key="3">
    <source>
        <dbReference type="ARBA" id="ARBA00006972"/>
    </source>
</evidence>
<evidence type="ECO:0000256" key="2">
    <source>
        <dbReference type="ARBA" id="ARBA00004555"/>
    </source>
</evidence>
<evidence type="ECO:0000256" key="4">
    <source>
        <dbReference type="ARBA" id="ARBA00022448"/>
    </source>
</evidence>
<dbReference type="EMBL" id="CAJNXB010001449">
    <property type="protein sequence ID" value="CAF3168583.1"/>
    <property type="molecule type" value="Genomic_DNA"/>
</dbReference>
<organism evidence="12 13">
    <name type="scientific">Rotaria socialis</name>
    <dbReference type="NCBI Taxonomy" id="392032"/>
    <lineage>
        <taxon>Eukaryota</taxon>
        <taxon>Metazoa</taxon>
        <taxon>Spiralia</taxon>
        <taxon>Gnathifera</taxon>
        <taxon>Rotifera</taxon>
        <taxon>Eurotatoria</taxon>
        <taxon>Bdelloidea</taxon>
        <taxon>Philodinida</taxon>
        <taxon>Philodinidae</taxon>
        <taxon>Rotaria</taxon>
    </lineage>
</organism>
<dbReference type="Gene3D" id="3.30.450.60">
    <property type="match status" value="1"/>
</dbReference>
<dbReference type="GO" id="GO:0006886">
    <property type="term" value="P:intracellular protein transport"/>
    <property type="evidence" value="ECO:0007669"/>
    <property type="project" value="TreeGrafter"/>
</dbReference>
<dbReference type="AlphaFoldDB" id="A0A817PKM0"/>